<comment type="caution">
    <text evidence="1">The sequence shown here is derived from an EMBL/GenBank/DDBJ whole genome shotgun (WGS) entry which is preliminary data.</text>
</comment>
<dbReference type="PANTHER" id="PTHR30573:SF0">
    <property type="entry name" value="QUINOLINATE SYNTHASE, CHLOROPLASTIC"/>
    <property type="match status" value="1"/>
</dbReference>
<gene>
    <name evidence="1" type="ORF">COCNU_02G013610</name>
</gene>
<sequence length="186" mass="20131">MGVVGSTQSILDSIKNQVQEVNRNRDDHLQLVLGTESGMVTSIVAAVRGLLGTSESSSGKARIKVEIVFPVSSDSVSKMLVNGSHRLNSVIENDLAKLAVVLGVAAGEGCFIHVGCASCPYVKATKRLPEKLVHQPRLDKDILSFSNATGKYNSSCCMKQAYLCYCAFLVEKRDKFNVCEKFSQLS</sequence>
<evidence type="ECO:0000313" key="2">
    <source>
        <dbReference type="Proteomes" id="UP000797356"/>
    </source>
</evidence>
<dbReference type="GO" id="GO:0051539">
    <property type="term" value="F:4 iron, 4 sulfur cluster binding"/>
    <property type="evidence" value="ECO:0007669"/>
    <property type="project" value="InterPro"/>
</dbReference>
<evidence type="ECO:0000313" key="1">
    <source>
        <dbReference type="EMBL" id="KAG1331393.1"/>
    </source>
</evidence>
<reference evidence="1" key="2">
    <citation type="submission" date="2019-07" db="EMBL/GenBank/DDBJ databases">
        <authorList>
            <person name="Yang Y."/>
            <person name="Bocs S."/>
            <person name="Baudouin L."/>
        </authorList>
    </citation>
    <scope>NUCLEOTIDE SEQUENCE</scope>
    <source>
        <tissue evidence="1">Spear leaf of Hainan Tall coconut</tissue>
    </source>
</reference>
<dbReference type="GO" id="GO:0009507">
    <property type="term" value="C:chloroplast"/>
    <property type="evidence" value="ECO:0007669"/>
    <property type="project" value="TreeGrafter"/>
</dbReference>
<dbReference type="Proteomes" id="UP000797356">
    <property type="component" value="Chromosome 2"/>
</dbReference>
<dbReference type="EMBL" id="CM017873">
    <property type="protein sequence ID" value="KAG1331393.1"/>
    <property type="molecule type" value="Genomic_DNA"/>
</dbReference>
<dbReference type="InterPro" id="IPR003473">
    <property type="entry name" value="NadA"/>
</dbReference>
<organism evidence="1 2">
    <name type="scientific">Cocos nucifera</name>
    <name type="common">Coconut palm</name>
    <dbReference type="NCBI Taxonomy" id="13894"/>
    <lineage>
        <taxon>Eukaryota</taxon>
        <taxon>Viridiplantae</taxon>
        <taxon>Streptophyta</taxon>
        <taxon>Embryophyta</taxon>
        <taxon>Tracheophyta</taxon>
        <taxon>Spermatophyta</taxon>
        <taxon>Magnoliopsida</taxon>
        <taxon>Liliopsida</taxon>
        <taxon>Arecaceae</taxon>
        <taxon>Arecoideae</taxon>
        <taxon>Cocoseae</taxon>
        <taxon>Attaleinae</taxon>
        <taxon>Cocos</taxon>
    </lineage>
</organism>
<protein>
    <submittedName>
        <fullName evidence="1">Putative quinolinate synthase, chloroplastic</fullName>
    </submittedName>
</protein>
<reference evidence="1" key="1">
    <citation type="journal article" date="2017" name="Gigascience">
        <title>The genome draft of coconut (Cocos nucifera).</title>
        <authorList>
            <person name="Xiao Y."/>
            <person name="Xu P."/>
            <person name="Fan H."/>
            <person name="Baudouin L."/>
            <person name="Xia W."/>
            <person name="Bocs S."/>
            <person name="Xu J."/>
            <person name="Li Q."/>
            <person name="Guo A."/>
            <person name="Zhou L."/>
            <person name="Li J."/>
            <person name="Wu Y."/>
            <person name="Ma Z."/>
            <person name="Armero A."/>
            <person name="Issali A.E."/>
            <person name="Liu N."/>
            <person name="Peng M."/>
            <person name="Yang Y."/>
        </authorList>
    </citation>
    <scope>NUCLEOTIDE SEQUENCE</scope>
    <source>
        <tissue evidence="1">Spear leaf of Hainan Tall coconut</tissue>
    </source>
</reference>
<keyword evidence="2" id="KW-1185">Reference proteome</keyword>
<name>A0A8K0I0T7_COCNU</name>
<dbReference type="GO" id="GO:0008987">
    <property type="term" value="F:quinolinate synthetase A activity"/>
    <property type="evidence" value="ECO:0007669"/>
    <property type="project" value="InterPro"/>
</dbReference>
<proteinExistence type="predicted"/>
<accession>A0A8K0I0T7</accession>
<dbReference type="GO" id="GO:0034628">
    <property type="term" value="P:'de novo' NAD+ biosynthetic process from L-aspartate"/>
    <property type="evidence" value="ECO:0007669"/>
    <property type="project" value="TreeGrafter"/>
</dbReference>
<dbReference type="OrthoDB" id="66991at2759"/>
<dbReference type="AlphaFoldDB" id="A0A8K0I0T7"/>
<dbReference type="PANTHER" id="PTHR30573">
    <property type="entry name" value="QUINOLINATE SYNTHETASE A"/>
    <property type="match status" value="1"/>
</dbReference>